<feature type="compositionally biased region" description="Basic and acidic residues" evidence="1">
    <location>
        <begin position="120"/>
        <end position="129"/>
    </location>
</feature>
<name>A0A395IHZ0_9HELO</name>
<accession>A0A395IHZ0</accession>
<dbReference type="EMBL" id="QKRW01000001">
    <property type="protein sequence ID" value="RAL68791.1"/>
    <property type="molecule type" value="Genomic_DNA"/>
</dbReference>
<evidence type="ECO:0000313" key="3">
    <source>
        <dbReference type="EMBL" id="RAL66700.1"/>
    </source>
</evidence>
<reference evidence="2 5" key="1">
    <citation type="submission" date="2018-06" db="EMBL/GenBank/DDBJ databases">
        <title>Genome Sequence of the Brown Rot Fungal Pathogen Monilinia fructigena.</title>
        <authorList>
            <person name="Landi L."/>
            <person name="De Miccolis Angelini R.M."/>
            <person name="Pollastro S."/>
            <person name="Abate D."/>
            <person name="Faretra F."/>
            <person name="Romanazzi G."/>
        </authorList>
    </citation>
    <scope>NUCLEOTIDE SEQUENCE [LARGE SCALE GENOMIC DNA]</scope>
    <source>
        <strain evidence="2 5">Mfrg269</strain>
    </source>
</reference>
<keyword evidence="5" id="KW-1185">Reference proteome</keyword>
<dbReference type="EMBL" id="QKRW01000048">
    <property type="protein sequence ID" value="RAL59801.1"/>
    <property type="molecule type" value="Genomic_DNA"/>
</dbReference>
<evidence type="ECO:0000313" key="2">
    <source>
        <dbReference type="EMBL" id="RAL59801.1"/>
    </source>
</evidence>
<organism evidence="2 5">
    <name type="scientific">Monilinia fructigena</name>
    <dbReference type="NCBI Taxonomy" id="38457"/>
    <lineage>
        <taxon>Eukaryota</taxon>
        <taxon>Fungi</taxon>
        <taxon>Dikarya</taxon>
        <taxon>Ascomycota</taxon>
        <taxon>Pezizomycotina</taxon>
        <taxon>Leotiomycetes</taxon>
        <taxon>Helotiales</taxon>
        <taxon>Sclerotiniaceae</taxon>
        <taxon>Monilinia</taxon>
    </lineage>
</organism>
<evidence type="ECO:0000313" key="4">
    <source>
        <dbReference type="EMBL" id="RAL68791.1"/>
    </source>
</evidence>
<dbReference type="OrthoDB" id="3564644at2759"/>
<feature type="region of interest" description="Disordered" evidence="1">
    <location>
        <begin position="78"/>
        <end position="191"/>
    </location>
</feature>
<dbReference type="Proteomes" id="UP000249056">
    <property type="component" value="Unassembled WGS sequence"/>
</dbReference>
<evidence type="ECO:0000313" key="5">
    <source>
        <dbReference type="Proteomes" id="UP000249056"/>
    </source>
</evidence>
<protein>
    <submittedName>
        <fullName evidence="2">Uncharacterized protein</fullName>
    </submittedName>
</protein>
<feature type="compositionally biased region" description="Low complexity" evidence="1">
    <location>
        <begin position="79"/>
        <end position="107"/>
    </location>
</feature>
<sequence length="191" mass="20028">MHELCLAPAKCNGCHGPFPAGHKGCPLAPRSTTGGKPQCNLTKAQVEAIRRNNRAVQKACAPGTATNTVPAVRTFHAGAQSNQSSQSSQDAQSTQSSANSTAPPSTARTFEIQVPATPREGGESAKRATDSPASQTRASKRAKAAPGQMNLKLLSRNSVRKARVEDAMDTDDDDIAASTQLTEDTNPFSNE</sequence>
<proteinExistence type="predicted"/>
<dbReference type="EMBL" id="QKRW01000005">
    <property type="protein sequence ID" value="RAL66700.1"/>
    <property type="molecule type" value="Genomic_DNA"/>
</dbReference>
<comment type="caution">
    <text evidence="2">The sequence shown here is derived from an EMBL/GenBank/DDBJ whole genome shotgun (WGS) entry which is preliminary data.</text>
</comment>
<gene>
    <name evidence="2" type="ORF">DID88_000430</name>
    <name evidence="4" type="ORF">DID88_007482</name>
    <name evidence="3" type="ORF">DID88_007484</name>
</gene>
<dbReference type="AlphaFoldDB" id="A0A395IHZ0"/>
<evidence type="ECO:0000256" key="1">
    <source>
        <dbReference type="SAM" id="MobiDB-lite"/>
    </source>
</evidence>
<feature type="compositionally biased region" description="Polar residues" evidence="1">
    <location>
        <begin position="178"/>
        <end position="191"/>
    </location>
</feature>